<proteinExistence type="predicted"/>
<organism evidence="1 2">
    <name type="scientific">Cyclobacterium qasimii M12-11B</name>
    <dbReference type="NCBI Taxonomy" id="641524"/>
    <lineage>
        <taxon>Bacteria</taxon>
        <taxon>Pseudomonadati</taxon>
        <taxon>Bacteroidota</taxon>
        <taxon>Cytophagia</taxon>
        <taxon>Cytophagales</taxon>
        <taxon>Cyclobacteriaceae</taxon>
        <taxon>Cyclobacterium</taxon>
    </lineage>
</organism>
<evidence type="ECO:0000313" key="2">
    <source>
        <dbReference type="Proteomes" id="UP000014974"/>
    </source>
</evidence>
<dbReference type="STRING" id="641524.ADICYQ_2405"/>
<dbReference type="EMBL" id="ATNM01000097">
    <property type="protein sequence ID" value="EPR68577.1"/>
    <property type="molecule type" value="Genomic_DNA"/>
</dbReference>
<dbReference type="Proteomes" id="UP000014974">
    <property type="component" value="Unassembled WGS sequence"/>
</dbReference>
<evidence type="ECO:0000313" key="1">
    <source>
        <dbReference type="EMBL" id="EPR68577.1"/>
    </source>
</evidence>
<comment type="caution">
    <text evidence="1">The sequence shown here is derived from an EMBL/GenBank/DDBJ whole genome shotgun (WGS) entry which is preliminary data.</text>
</comment>
<dbReference type="AlphaFoldDB" id="S7VGB4"/>
<gene>
    <name evidence="1" type="ORF">ADICYQ_2405</name>
</gene>
<accession>S7VGB4</accession>
<protein>
    <submittedName>
        <fullName evidence="1">Uncharacterized protein</fullName>
    </submittedName>
</protein>
<name>S7VGB4_9BACT</name>
<reference evidence="1 2" key="1">
    <citation type="journal article" date="2013" name="Genome Announc.">
        <title>Draft Genome Sequence of Cyclobacterium qasimii Strain M12-11BT, Isolated from Arctic Marine Sediment.</title>
        <authorList>
            <person name="Shivaji S."/>
            <person name="Ara S."/>
            <person name="Singh A."/>
            <person name="Kumar Pinnaka A."/>
        </authorList>
    </citation>
    <scope>NUCLEOTIDE SEQUENCE [LARGE SCALE GENOMIC DNA]</scope>
    <source>
        <strain evidence="1 2">M12-11B</strain>
    </source>
</reference>
<sequence>MATLNKMVTRFYSGFSHQNLFFSKSKEILWVFEINYRQIAFMLYENEFYRKPT</sequence>